<protein>
    <recommendedName>
        <fullName evidence="3">MFS transporter</fullName>
    </recommendedName>
</protein>
<dbReference type="EMBL" id="JAHKNI010000007">
    <property type="protein sequence ID" value="MBU3064079.1"/>
    <property type="molecule type" value="Genomic_DNA"/>
</dbReference>
<comment type="caution">
    <text evidence="1">The sequence shown here is derived from an EMBL/GenBank/DDBJ whole genome shotgun (WGS) entry which is preliminary data.</text>
</comment>
<gene>
    <name evidence="1" type="ORF">KO481_21420</name>
</gene>
<dbReference type="Proteomes" id="UP000733379">
    <property type="component" value="Unassembled WGS sequence"/>
</dbReference>
<evidence type="ECO:0008006" key="3">
    <source>
        <dbReference type="Google" id="ProtNLM"/>
    </source>
</evidence>
<dbReference type="RefSeq" id="WP_215919108.1">
    <property type="nucleotide sequence ID" value="NZ_JAHKNI010000007.1"/>
</dbReference>
<proteinExistence type="predicted"/>
<name>A0ABS6B4E7_9NOCA</name>
<sequence>MTSEQTAPGAPMSGRAIAVASFIGTAIEFYDNSYLAFAGLESRQDGELTCRK</sequence>
<keyword evidence="2" id="KW-1185">Reference proteome</keyword>
<organism evidence="1 2">
    <name type="scientific">Nocardia albiluteola</name>
    <dbReference type="NCBI Taxonomy" id="2842303"/>
    <lineage>
        <taxon>Bacteria</taxon>
        <taxon>Bacillati</taxon>
        <taxon>Actinomycetota</taxon>
        <taxon>Actinomycetes</taxon>
        <taxon>Mycobacteriales</taxon>
        <taxon>Nocardiaceae</taxon>
        <taxon>Nocardia</taxon>
    </lineage>
</organism>
<reference evidence="1 2" key="1">
    <citation type="submission" date="2021-06" db="EMBL/GenBank/DDBJ databases">
        <title>Actinomycetes sequencing.</title>
        <authorList>
            <person name="Shan Q."/>
        </authorList>
    </citation>
    <scope>NUCLEOTIDE SEQUENCE [LARGE SCALE GENOMIC DNA]</scope>
    <source>
        <strain evidence="1 2">NEAU-G5</strain>
    </source>
</reference>
<accession>A0ABS6B4E7</accession>
<evidence type="ECO:0000313" key="1">
    <source>
        <dbReference type="EMBL" id="MBU3064079.1"/>
    </source>
</evidence>
<evidence type="ECO:0000313" key="2">
    <source>
        <dbReference type="Proteomes" id="UP000733379"/>
    </source>
</evidence>